<evidence type="ECO:0000256" key="11">
    <source>
        <dbReference type="ARBA" id="ARBA00023180"/>
    </source>
</evidence>
<reference evidence="16" key="1">
    <citation type="submission" date="2025-08" db="UniProtKB">
        <authorList>
            <consortium name="Ensembl"/>
        </authorList>
    </citation>
    <scope>IDENTIFICATION</scope>
</reference>
<dbReference type="PROSITE" id="PS00778">
    <property type="entry name" value="HIS_ACID_PHOSPHAT_2"/>
    <property type="match status" value="1"/>
</dbReference>
<keyword evidence="11" id="KW-0325">Glycoprotein</keyword>
<evidence type="ECO:0000256" key="2">
    <source>
        <dbReference type="ARBA" id="ARBA00004227"/>
    </source>
</evidence>
<evidence type="ECO:0000256" key="1">
    <source>
        <dbReference type="ARBA" id="ARBA00000032"/>
    </source>
</evidence>
<dbReference type="InterPro" id="IPR050645">
    <property type="entry name" value="Histidine_acid_phosphatase"/>
</dbReference>
<organism evidence="16 17">
    <name type="scientific">Cyprinus carpio</name>
    <name type="common">Common carp</name>
    <dbReference type="NCBI Taxonomy" id="7962"/>
    <lineage>
        <taxon>Eukaryota</taxon>
        <taxon>Metazoa</taxon>
        <taxon>Chordata</taxon>
        <taxon>Craniata</taxon>
        <taxon>Vertebrata</taxon>
        <taxon>Euteleostomi</taxon>
        <taxon>Actinopterygii</taxon>
        <taxon>Neopterygii</taxon>
        <taxon>Teleostei</taxon>
        <taxon>Ostariophysi</taxon>
        <taxon>Cypriniformes</taxon>
        <taxon>Cyprinidae</taxon>
        <taxon>Cyprininae</taxon>
        <taxon>Cyprinus</taxon>
    </lineage>
</organism>
<evidence type="ECO:0000256" key="10">
    <source>
        <dbReference type="ARBA" id="ARBA00023157"/>
    </source>
</evidence>
<protein>
    <recommendedName>
        <fullName evidence="14">Lysosomal acid phosphatase</fullName>
        <ecNumber evidence="4">3.1.3.2</ecNumber>
    </recommendedName>
</protein>
<evidence type="ECO:0000256" key="3">
    <source>
        <dbReference type="ARBA" id="ARBA00005375"/>
    </source>
</evidence>
<evidence type="ECO:0000256" key="12">
    <source>
        <dbReference type="ARBA" id="ARBA00023228"/>
    </source>
</evidence>
<dbReference type="PANTHER" id="PTHR11567:SF180">
    <property type="entry name" value="LYSOSOMAL ACID PHOSPHATASE"/>
    <property type="match status" value="1"/>
</dbReference>
<accession>A0A8C1IJW2</accession>
<evidence type="ECO:0000256" key="9">
    <source>
        <dbReference type="ARBA" id="ARBA00023136"/>
    </source>
</evidence>
<sequence>VSPTIDLRVNERMSQLYRHGDRSPINAYPTDPYKESDWPQGFGQLSQEGMKQHFELGQFLKKRYTGFLSEDYDRHEIFIRSTDVDRTLMSAEANLAGMFPPNGSEEFNPDLKWQPIPVHTVPVDKEKLLSFPLEDCPRYTQLMNDIFLNMTETYKELIEMVRNKTGLEKANIETIWSLYDTLFCEAKHGMRPPDWVTPSVMETLKMLKNFGFQILFGIYKRKEKCRLQGGLLLDQIIKNLSNAAAPDSKQEVKMMVYSAHDTTVVALQEALNVFNGLQPPYASCHLIELHQEENGMFTVEMFYRNDTNVSEPYPVSLPGCSQRCPLQDFMNLTREVIPQDRDKECQIKKEATDTAVIIGLAVCGCLLFLLVLLLFVMLCRLKDPMGTYSHVINESDS</sequence>
<evidence type="ECO:0000256" key="14">
    <source>
        <dbReference type="ARBA" id="ARBA00039422"/>
    </source>
</evidence>
<dbReference type="Proteomes" id="UP000694427">
    <property type="component" value="Unplaced"/>
</dbReference>
<dbReference type="Ensembl" id="ENSCCRT00010020063.1">
    <property type="protein sequence ID" value="ENSCCRP00010018392.1"/>
    <property type="gene ID" value="ENSCCRG00010007068.1"/>
</dbReference>
<dbReference type="EC" id="3.1.3.2" evidence="4"/>
<dbReference type="Pfam" id="PF00328">
    <property type="entry name" value="His_Phos_2"/>
    <property type="match status" value="1"/>
</dbReference>
<evidence type="ECO:0000256" key="13">
    <source>
        <dbReference type="ARBA" id="ARBA00037852"/>
    </source>
</evidence>
<feature type="transmembrane region" description="Helical" evidence="15">
    <location>
        <begin position="355"/>
        <end position="379"/>
    </location>
</feature>
<dbReference type="InterPro" id="IPR029033">
    <property type="entry name" value="His_PPase_superfam"/>
</dbReference>
<dbReference type="GO" id="GO:0043202">
    <property type="term" value="C:lysosomal lumen"/>
    <property type="evidence" value="ECO:0007669"/>
    <property type="project" value="UniProtKB-SubCell"/>
</dbReference>
<dbReference type="AlphaFoldDB" id="A0A8C1IJW2"/>
<dbReference type="SUPFAM" id="SSF53254">
    <property type="entry name" value="Phosphoglycerate mutase-like"/>
    <property type="match status" value="1"/>
</dbReference>
<keyword evidence="12" id="KW-0458">Lysosome</keyword>
<comment type="catalytic activity">
    <reaction evidence="1">
        <text>a phosphate monoester + H2O = an alcohol + phosphate</text>
        <dbReference type="Rhea" id="RHEA:15017"/>
        <dbReference type="ChEBI" id="CHEBI:15377"/>
        <dbReference type="ChEBI" id="CHEBI:30879"/>
        <dbReference type="ChEBI" id="CHEBI:43474"/>
        <dbReference type="ChEBI" id="CHEBI:67140"/>
        <dbReference type="EC" id="3.1.3.2"/>
    </reaction>
</comment>
<dbReference type="GO" id="GO:0003993">
    <property type="term" value="F:acid phosphatase activity"/>
    <property type="evidence" value="ECO:0007669"/>
    <property type="project" value="UniProtKB-EC"/>
</dbReference>
<keyword evidence="7" id="KW-0378">Hydrolase</keyword>
<keyword evidence="10" id="KW-1015">Disulfide bond</keyword>
<proteinExistence type="inferred from homology"/>
<evidence type="ECO:0000256" key="4">
    <source>
        <dbReference type="ARBA" id="ARBA00012646"/>
    </source>
</evidence>
<dbReference type="PANTHER" id="PTHR11567">
    <property type="entry name" value="ACID PHOSPHATASE-RELATED"/>
    <property type="match status" value="1"/>
</dbReference>
<evidence type="ECO:0000313" key="17">
    <source>
        <dbReference type="Proteomes" id="UP000694427"/>
    </source>
</evidence>
<evidence type="ECO:0000256" key="15">
    <source>
        <dbReference type="SAM" id="Phobius"/>
    </source>
</evidence>
<dbReference type="InterPro" id="IPR033379">
    <property type="entry name" value="Acid_Pase_AS"/>
</dbReference>
<dbReference type="GO" id="GO:0007040">
    <property type="term" value="P:lysosome organization"/>
    <property type="evidence" value="ECO:0007669"/>
    <property type="project" value="TreeGrafter"/>
</dbReference>
<evidence type="ECO:0000256" key="5">
    <source>
        <dbReference type="ARBA" id="ARBA00022692"/>
    </source>
</evidence>
<keyword evidence="17" id="KW-1185">Reference proteome</keyword>
<name>A0A8C1IJW2_CYPCA</name>
<dbReference type="GO" id="GO:0005765">
    <property type="term" value="C:lysosomal membrane"/>
    <property type="evidence" value="ECO:0007669"/>
    <property type="project" value="UniProtKB-SubCell"/>
</dbReference>
<dbReference type="CDD" id="cd07061">
    <property type="entry name" value="HP_HAP_like"/>
    <property type="match status" value="1"/>
</dbReference>
<reference evidence="16" key="2">
    <citation type="submission" date="2025-09" db="UniProtKB">
        <authorList>
            <consortium name="Ensembl"/>
        </authorList>
    </citation>
    <scope>IDENTIFICATION</scope>
</reference>
<dbReference type="InterPro" id="IPR000560">
    <property type="entry name" value="His_Pase_clade-2"/>
</dbReference>
<comment type="subcellular location">
    <subcellularLocation>
        <location evidence="2">Lysosome lumen</location>
    </subcellularLocation>
    <subcellularLocation>
        <location evidence="13">Lysosome membrane</location>
        <topology evidence="13">Single-pass membrane protein</topology>
        <orientation evidence="13">Lumenal side</orientation>
    </subcellularLocation>
</comment>
<dbReference type="Gene3D" id="3.40.50.1240">
    <property type="entry name" value="Phosphoglycerate mutase-like"/>
    <property type="match status" value="1"/>
</dbReference>
<comment type="similarity">
    <text evidence="3">Belongs to the histidine acid phosphatase family.</text>
</comment>
<keyword evidence="8 15" id="KW-1133">Transmembrane helix</keyword>
<keyword evidence="9 15" id="KW-0472">Membrane</keyword>
<evidence type="ECO:0000256" key="8">
    <source>
        <dbReference type="ARBA" id="ARBA00022989"/>
    </source>
</evidence>
<keyword evidence="5 15" id="KW-0812">Transmembrane</keyword>
<keyword evidence="6" id="KW-0732">Signal</keyword>
<evidence type="ECO:0000256" key="7">
    <source>
        <dbReference type="ARBA" id="ARBA00022801"/>
    </source>
</evidence>
<evidence type="ECO:0000256" key="6">
    <source>
        <dbReference type="ARBA" id="ARBA00022729"/>
    </source>
</evidence>
<dbReference type="FunFam" id="3.40.50.1240:FF:000010">
    <property type="entry name" value="Prostatic acid phosphatase"/>
    <property type="match status" value="1"/>
</dbReference>
<evidence type="ECO:0000313" key="16">
    <source>
        <dbReference type="Ensembl" id="ENSCCRP00010018392.1"/>
    </source>
</evidence>